<feature type="compositionally biased region" description="Polar residues" evidence="1">
    <location>
        <begin position="32"/>
        <end position="42"/>
    </location>
</feature>
<feature type="non-terminal residue" evidence="2">
    <location>
        <position position="1"/>
    </location>
</feature>
<dbReference type="EMBL" id="GBEZ01023799">
    <property type="protein sequence ID" value="JAC63117.1"/>
    <property type="molecule type" value="Transcribed_RNA"/>
</dbReference>
<sequence>PSPPSRSRGSMPLGGRRPARRPRPHADAATPSGSSPACTPQLSGPVACHARAATPWPARGLPGAQPRRAAHRAGQGTM</sequence>
<gene>
    <name evidence="2" type="ORF">TSPGSL018_21441</name>
</gene>
<evidence type="ECO:0000256" key="1">
    <source>
        <dbReference type="SAM" id="MobiDB-lite"/>
    </source>
</evidence>
<protein>
    <submittedName>
        <fullName evidence="2">Uncharacterized protein</fullName>
    </submittedName>
</protein>
<organism evidence="2">
    <name type="scientific">Tetraselmis sp. GSL018</name>
    <dbReference type="NCBI Taxonomy" id="582737"/>
    <lineage>
        <taxon>Eukaryota</taxon>
        <taxon>Viridiplantae</taxon>
        <taxon>Chlorophyta</taxon>
        <taxon>core chlorophytes</taxon>
        <taxon>Chlorodendrophyceae</taxon>
        <taxon>Chlorodendrales</taxon>
        <taxon>Chlorodendraceae</taxon>
        <taxon>Tetraselmis</taxon>
    </lineage>
</organism>
<reference evidence="2" key="1">
    <citation type="submission" date="2014-05" db="EMBL/GenBank/DDBJ databases">
        <title>The transcriptome of the halophilic microalga Tetraselmis sp. GSL018 isolated from the Great Salt Lake, Utah.</title>
        <authorList>
            <person name="Jinkerson R.E."/>
            <person name="D'Adamo S."/>
            <person name="Posewitz M.C."/>
        </authorList>
    </citation>
    <scope>NUCLEOTIDE SEQUENCE</scope>
    <source>
        <strain evidence="2">GSL018</strain>
    </source>
</reference>
<evidence type="ECO:0000313" key="2">
    <source>
        <dbReference type="EMBL" id="JAC63117.1"/>
    </source>
</evidence>
<feature type="compositionally biased region" description="Low complexity" evidence="1">
    <location>
        <begin position="1"/>
        <end position="16"/>
    </location>
</feature>
<proteinExistence type="predicted"/>
<feature type="non-terminal residue" evidence="2">
    <location>
        <position position="78"/>
    </location>
</feature>
<dbReference type="AlphaFoldDB" id="A0A061QR66"/>
<feature type="region of interest" description="Disordered" evidence="1">
    <location>
        <begin position="1"/>
        <end position="78"/>
    </location>
</feature>
<accession>A0A061QR66</accession>
<name>A0A061QR66_9CHLO</name>